<keyword evidence="8" id="KW-1185">Reference proteome</keyword>
<dbReference type="PANTHER" id="PTHR43060">
    <property type="entry name" value="3-HYDROXYISOBUTYRATE DEHYDROGENASE-LIKE 1, MITOCHONDRIAL-RELATED"/>
    <property type="match status" value="1"/>
</dbReference>
<dbReference type="InterPro" id="IPR015815">
    <property type="entry name" value="HIBADH-related"/>
</dbReference>
<evidence type="ECO:0000256" key="4">
    <source>
        <dbReference type="PIRSR" id="PIRSR000103-1"/>
    </source>
</evidence>
<dbReference type="Gene3D" id="3.40.50.720">
    <property type="entry name" value="NAD(P)-binding Rossmann-like Domain"/>
    <property type="match status" value="1"/>
</dbReference>
<dbReference type="GO" id="GO:0050661">
    <property type="term" value="F:NADP binding"/>
    <property type="evidence" value="ECO:0007669"/>
    <property type="project" value="InterPro"/>
</dbReference>
<evidence type="ECO:0000313" key="7">
    <source>
        <dbReference type="EMBL" id="TDV49869.1"/>
    </source>
</evidence>
<gene>
    <name evidence="7" type="ORF">CLV71_107217</name>
</gene>
<dbReference type="InterPro" id="IPR006115">
    <property type="entry name" value="6PGDH_NADP-bd"/>
</dbReference>
<dbReference type="SUPFAM" id="SSF48179">
    <property type="entry name" value="6-phosphogluconate dehydrogenase C-terminal domain-like"/>
    <property type="match status" value="1"/>
</dbReference>
<evidence type="ECO:0000256" key="1">
    <source>
        <dbReference type="ARBA" id="ARBA00009080"/>
    </source>
</evidence>
<dbReference type="Pfam" id="PF14833">
    <property type="entry name" value="NAD_binding_11"/>
    <property type="match status" value="1"/>
</dbReference>
<dbReference type="GO" id="GO:0016491">
    <property type="term" value="F:oxidoreductase activity"/>
    <property type="evidence" value="ECO:0007669"/>
    <property type="project" value="UniProtKB-KW"/>
</dbReference>
<dbReference type="OrthoDB" id="3185659at2"/>
<dbReference type="RefSeq" id="WP_133904556.1">
    <property type="nucleotide sequence ID" value="NZ_SOCP01000007.1"/>
</dbReference>
<dbReference type="Gene3D" id="1.10.1040.10">
    <property type="entry name" value="N-(1-d-carboxylethyl)-l-norvaline Dehydrogenase, domain 2"/>
    <property type="match status" value="1"/>
</dbReference>
<evidence type="ECO:0000313" key="8">
    <source>
        <dbReference type="Proteomes" id="UP000294927"/>
    </source>
</evidence>
<proteinExistence type="inferred from homology"/>
<dbReference type="PIRSF" id="PIRSF000103">
    <property type="entry name" value="HIBADH"/>
    <property type="match status" value="1"/>
</dbReference>
<accession>A0A4R7VL13</accession>
<feature type="domain" description="6-phosphogluconate dehydrogenase NADP-binding" evidence="5">
    <location>
        <begin position="3"/>
        <end position="149"/>
    </location>
</feature>
<dbReference type="InterPro" id="IPR013328">
    <property type="entry name" value="6PGD_dom2"/>
</dbReference>
<reference evidence="7 8" key="1">
    <citation type="submission" date="2019-03" db="EMBL/GenBank/DDBJ databases">
        <title>Genomic Encyclopedia of Archaeal and Bacterial Type Strains, Phase II (KMG-II): from individual species to whole genera.</title>
        <authorList>
            <person name="Goeker M."/>
        </authorList>
    </citation>
    <scope>NUCLEOTIDE SEQUENCE [LARGE SCALE GENOMIC DNA]</scope>
    <source>
        <strain evidence="7 8">DSM 45499</strain>
    </source>
</reference>
<dbReference type="Proteomes" id="UP000294927">
    <property type="component" value="Unassembled WGS sequence"/>
</dbReference>
<keyword evidence="2" id="KW-0560">Oxidoreductase</keyword>
<dbReference type="InterPro" id="IPR036291">
    <property type="entry name" value="NAD(P)-bd_dom_sf"/>
</dbReference>
<dbReference type="EMBL" id="SOCP01000007">
    <property type="protein sequence ID" value="TDV49869.1"/>
    <property type="molecule type" value="Genomic_DNA"/>
</dbReference>
<protein>
    <submittedName>
        <fullName evidence="7">3-hydroxyisobutyrate dehydrogenase-like beta-hydroxyacid dehydrogenase</fullName>
    </submittedName>
</protein>
<comment type="caution">
    <text evidence="7">The sequence shown here is derived from an EMBL/GenBank/DDBJ whole genome shotgun (WGS) entry which is preliminary data.</text>
</comment>
<organism evidence="7 8">
    <name type="scientific">Actinophytocola oryzae</name>
    <dbReference type="NCBI Taxonomy" id="502181"/>
    <lineage>
        <taxon>Bacteria</taxon>
        <taxon>Bacillati</taxon>
        <taxon>Actinomycetota</taxon>
        <taxon>Actinomycetes</taxon>
        <taxon>Pseudonocardiales</taxon>
        <taxon>Pseudonocardiaceae</taxon>
    </lineage>
</organism>
<dbReference type="GO" id="GO:0051287">
    <property type="term" value="F:NAD binding"/>
    <property type="evidence" value="ECO:0007669"/>
    <property type="project" value="InterPro"/>
</dbReference>
<feature type="active site" evidence="4">
    <location>
        <position position="158"/>
    </location>
</feature>
<name>A0A4R7VL13_9PSEU</name>
<evidence type="ECO:0000259" key="6">
    <source>
        <dbReference type="Pfam" id="PF14833"/>
    </source>
</evidence>
<feature type="domain" description="3-hydroxyisobutyrate dehydrogenase-like NAD-binding" evidence="6">
    <location>
        <begin position="152"/>
        <end position="247"/>
    </location>
</feature>
<dbReference type="SUPFAM" id="SSF51735">
    <property type="entry name" value="NAD(P)-binding Rossmann-fold domains"/>
    <property type="match status" value="1"/>
</dbReference>
<dbReference type="InterPro" id="IPR008927">
    <property type="entry name" value="6-PGluconate_DH-like_C_sf"/>
</dbReference>
<evidence type="ECO:0000259" key="5">
    <source>
        <dbReference type="Pfam" id="PF03446"/>
    </source>
</evidence>
<dbReference type="AlphaFoldDB" id="A0A4R7VL13"/>
<evidence type="ECO:0000256" key="2">
    <source>
        <dbReference type="ARBA" id="ARBA00023002"/>
    </source>
</evidence>
<sequence>MTRVGFVGAGRMGLPMARRLAGSGHEVAVLGRSERKRKALADNGLAAVTSLPDVDVVVVCVFTDEQVREVCLDTALPRGATVVVHTTGDPRTVEEIAARGHPVVDAPVSGGPHDIAAGRVTVFAGGTDADIARVRPVLHAYADPVLHVGPLGAGQRVKLVNNALFAAQVGLVAAAVRLGERLGVAEAVLLDALPHGSAASRALTGVAARGSVAAFATAVGDFVGKDIDTVRAVAAELGADLGALELAVHQ</sequence>
<dbReference type="InterPro" id="IPR029154">
    <property type="entry name" value="HIBADH-like_NADP-bd"/>
</dbReference>
<keyword evidence="3" id="KW-0520">NAD</keyword>
<comment type="similarity">
    <text evidence="1">Belongs to the HIBADH-related family.</text>
</comment>
<dbReference type="Pfam" id="PF03446">
    <property type="entry name" value="NAD_binding_2"/>
    <property type="match status" value="1"/>
</dbReference>
<evidence type="ECO:0000256" key="3">
    <source>
        <dbReference type="ARBA" id="ARBA00023027"/>
    </source>
</evidence>
<dbReference type="PANTHER" id="PTHR43060:SF15">
    <property type="entry name" value="3-HYDROXYISOBUTYRATE DEHYDROGENASE-LIKE 1, MITOCHONDRIAL-RELATED"/>
    <property type="match status" value="1"/>
</dbReference>